<dbReference type="PANTHER" id="PTHR11439">
    <property type="entry name" value="GAG-POL-RELATED RETROTRANSPOSON"/>
    <property type="match status" value="1"/>
</dbReference>
<evidence type="ECO:0000313" key="1">
    <source>
        <dbReference type="EMBL" id="KAJ8761663.1"/>
    </source>
</evidence>
<dbReference type="InterPro" id="IPR043502">
    <property type="entry name" value="DNA/RNA_pol_sf"/>
</dbReference>
<dbReference type="CDD" id="cd09272">
    <property type="entry name" value="RNase_HI_RT_Ty1"/>
    <property type="match status" value="1"/>
</dbReference>
<dbReference type="Proteomes" id="UP001159364">
    <property type="component" value="Linkage Group LG06"/>
</dbReference>
<proteinExistence type="predicted"/>
<organism evidence="1 2">
    <name type="scientific">Erythroxylum novogranatense</name>
    <dbReference type="NCBI Taxonomy" id="1862640"/>
    <lineage>
        <taxon>Eukaryota</taxon>
        <taxon>Viridiplantae</taxon>
        <taxon>Streptophyta</taxon>
        <taxon>Embryophyta</taxon>
        <taxon>Tracheophyta</taxon>
        <taxon>Spermatophyta</taxon>
        <taxon>Magnoliopsida</taxon>
        <taxon>eudicotyledons</taxon>
        <taxon>Gunneridae</taxon>
        <taxon>Pentapetalae</taxon>
        <taxon>rosids</taxon>
        <taxon>fabids</taxon>
        <taxon>Malpighiales</taxon>
        <taxon>Erythroxylaceae</taxon>
        <taxon>Erythroxylum</taxon>
    </lineage>
</organism>
<reference evidence="1 2" key="1">
    <citation type="submission" date="2021-09" db="EMBL/GenBank/DDBJ databases">
        <title>Genomic insights and catalytic innovation underlie evolution of tropane alkaloids biosynthesis.</title>
        <authorList>
            <person name="Wang Y.-J."/>
            <person name="Tian T."/>
            <person name="Huang J.-P."/>
            <person name="Huang S.-X."/>
        </authorList>
    </citation>
    <scope>NUCLEOTIDE SEQUENCE [LARGE SCALE GENOMIC DNA]</scope>
    <source>
        <strain evidence="1">KIB-2018</strain>
        <tissue evidence="1">Leaf</tissue>
    </source>
</reference>
<evidence type="ECO:0000313" key="2">
    <source>
        <dbReference type="Proteomes" id="UP001159364"/>
    </source>
</evidence>
<protein>
    <recommendedName>
        <fullName evidence="3">Copia protein</fullName>
    </recommendedName>
</protein>
<accession>A0AAV8T635</accession>
<name>A0AAV8T635_9ROSI</name>
<sequence length="269" mass="30236">MLLSQRKYITDIITDAGLSDIKPTTVPISQGTKLTIDDGIPLPDPDKYRRLVGQLLYLGFTRPDIAFPVQQLTQFTTSPIQQHWNTLVHTLRYLKGTANKCLFYPVQTDLSLLAFCDSDWASCNFTRKSLSGYCIFLGSALISWKTKKQNTVSRSSAEAEYRSMASTLCELRWLTYILRDLHIPVSTPIPFYCDNMTAIHISTNPVFHERTKHLEIDCHLVRNAVNEGFITTTHIPSAHQLADFFTKAISSSSFSTALSKLGMLDAVPP</sequence>
<gene>
    <name evidence="1" type="ORF">K2173_004439</name>
</gene>
<dbReference type="SUPFAM" id="SSF56672">
    <property type="entry name" value="DNA/RNA polymerases"/>
    <property type="match status" value="1"/>
</dbReference>
<dbReference type="PANTHER" id="PTHR11439:SF465">
    <property type="entry name" value="REVERSE TRANSCRIPTASE TY1_COPIA-TYPE DOMAIN-CONTAINING PROTEIN"/>
    <property type="match status" value="1"/>
</dbReference>
<dbReference type="AlphaFoldDB" id="A0AAV8T635"/>
<dbReference type="EMBL" id="JAIWQS010000006">
    <property type="protein sequence ID" value="KAJ8761663.1"/>
    <property type="molecule type" value="Genomic_DNA"/>
</dbReference>
<evidence type="ECO:0008006" key="3">
    <source>
        <dbReference type="Google" id="ProtNLM"/>
    </source>
</evidence>
<keyword evidence="2" id="KW-1185">Reference proteome</keyword>
<comment type="caution">
    <text evidence="1">The sequence shown here is derived from an EMBL/GenBank/DDBJ whole genome shotgun (WGS) entry which is preliminary data.</text>
</comment>